<gene>
    <name evidence="13 16" type="primary">thrS</name>
    <name evidence="16" type="ORF">D9Q81_02190</name>
</gene>
<evidence type="ECO:0000256" key="3">
    <source>
        <dbReference type="ARBA" id="ARBA00022490"/>
    </source>
</evidence>
<dbReference type="HAMAP" id="MF_00184">
    <property type="entry name" value="Thr_tRNA_synth"/>
    <property type="match status" value="1"/>
</dbReference>
<dbReference type="SMART" id="SM00863">
    <property type="entry name" value="tRNA_SAD"/>
    <property type="match status" value="1"/>
</dbReference>
<dbReference type="InterPro" id="IPR033728">
    <property type="entry name" value="ThrRS_core"/>
</dbReference>
<feature type="domain" description="Aminoacyl-transfer RNA synthetases class-II family profile" evidence="15">
    <location>
        <begin position="237"/>
        <end position="534"/>
    </location>
</feature>
<evidence type="ECO:0000313" key="16">
    <source>
        <dbReference type="EMBL" id="RSN69926.1"/>
    </source>
</evidence>
<dbReference type="InterPro" id="IPR006195">
    <property type="entry name" value="aa-tRNA-synth_II"/>
</dbReference>
<comment type="similarity">
    <text evidence="2 13">Belongs to the class-II aminoacyl-tRNA synthetase family.</text>
</comment>
<dbReference type="InterPro" id="IPR002314">
    <property type="entry name" value="aa-tRNA-synt_IIb"/>
</dbReference>
<dbReference type="AlphaFoldDB" id="A0A3R9PDA9"/>
<evidence type="ECO:0000256" key="13">
    <source>
        <dbReference type="HAMAP-Rule" id="MF_00184"/>
    </source>
</evidence>
<keyword evidence="13" id="KW-0694">RNA-binding</keyword>
<dbReference type="GO" id="GO:0046872">
    <property type="term" value="F:metal ion binding"/>
    <property type="evidence" value="ECO:0007669"/>
    <property type="project" value="UniProtKB-KW"/>
</dbReference>
<organism evidence="16 17">
    <name type="scientific">Candidatus Korarchaeum cryptofilum</name>
    <dbReference type="NCBI Taxonomy" id="498846"/>
    <lineage>
        <taxon>Archaea</taxon>
        <taxon>Thermoproteota</taxon>
        <taxon>Candidatus Korarchaeia</taxon>
        <taxon>Candidatus Korarchaeales</taxon>
        <taxon>Candidatus Korarchaeaceae</taxon>
        <taxon>Candidatus Korarchaeum</taxon>
    </lineage>
</organism>
<dbReference type="Proteomes" id="UP000278149">
    <property type="component" value="Unassembled WGS sequence"/>
</dbReference>
<dbReference type="InterPro" id="IPR045864">
    <property type="entry name" value="aa-tRNA-synth_II/BPL/LPL"/>
</dbReference>
<dbReference type="SUPFAM" id="SSF55186">
    <property type="entry name" value="ThrRS/AlaRS common domain"/>
    <property type="match status" value="1"/>
</dbReference>
<evidence type="ECO:0000256" key="5">
    <source>
        <dbReference type="ARBA" id="ARBA00022598"/>
    </source>
</evidence>
<evidence type="ECO:0000259" key="15">
    <source>
        <dbReference type="PROSITE" id="PS50862"/>
    </source>
</evidence>
<dbReference type="EC" id="6.1.1.3" evidence="13"/>
<dbReference type="GO" id="GO:0000049">
    <property type="term" value="F:tRNA binding"/>
    <property type="evidence" value="ECO:0007669"/>
    <property type="project" value="UniProtKB-KW"/>
</dbReference>
<dbReference type="PANTHER" id="PTHR11451:SF44">
    <property type="entry name" value="THREONINE--TRNA LIGASE, CHLOROPLASTIC_MITOCHONDRIAL 2"/>
    <property type="match status" value="1"/>
</dbReference>
<dbReference type="InterPro" id="IPR004154">
    <property type="entry name" value="Anticodon-bd"/>
</dbReference>
<dbReference type="CDD" id="cd00860">
    <property type="entry name" value="ThrRS_anticodon"/>
    <property type="match status" value="1"/>
</dbReference>
<dbReference type="Pfam" id="PF03129">
    <property type="entry name" value="HGTP_anticodon"/>
    <property type="match status" value="1"/>
</dbReference>
<evidence type="ECO:0000256" key="12">
    <source>
        <dbReference type="ARBA" id="ARBA00049515"/>
    </source>
</evidence>
<dbReference type="CDD" id="cd00771">
    <property type="entry name" value="ThrRS_core"/>
    <property type="match status" value="1"/>
</dbReference>
<evidence type="ECO:0000256" key="9">
    <source>
        <dbReference type="ARBA" id="ARBA00022840"/>
    </source>
</evidence>
<keyword evidence="14" id="KW-0175">Coiled coil</keyword>
<dbReference type="InterPro" id="IPR047246">
    <property type="entry name" value="ThrRS_anticodon"/>
</dbReference>
<comment type="subunit">
    <text evidence="13">Homodimer.</text>
</comment>
<dbReference type="GO" id="GO:0005524">
    <property type="term" value="F:ATP binding"/>
    <property type="evidence" value="ECO:0007669"/>
    <property type="project" value="UniProtKB-UniRule"/>
</dbReference>
<dbReference type="GO" id="GO:0005737">
    <property type="term" value="C:cytoplasm"/>
    <property type="evidence" value="ECO:0007669"/>
    <property type="project" value="UniProtKB-SubCell"/>
</dbReference>
<dbReference type="PROSITE" id="PS50862">
    <property type="entry name" value="AA_TRNA_LIGASE_II"/>
    <property type="match status" value="1"/>
</dbReference>
<dbReference type="NCBIfam" id="TIGR00418">
    <property type="entry name" value="thrS"/>
    <property type="match status" value="1"/>
</dbReference>
<evidence type="ECO:0000256" key="7">
    <source>
        <dbReference type="ARBA" id="ARBA00022741"/>
    </source>
</evidence>
<dbReference type="PANTHER" id="PTHR11451">
    <property type="entry name" value="THREONINE-TRNA LIGASE"/>
    <property type="match status" value="1"/>
</dbReference>
<dbReference type="Pfam" id="PF00587">
    <property type="entry name" value="tRNA-synt_2b"/>
    <property type="match status" value="1"/>
</dbReference>
<dbReference type="InterPro" id="IPR002320">
    <property type="entry name" value="Thr-tRNA-ligase_IIa"/>
</dbReference>
<keyword evidence="7 13" id="KW-0547">Nucleotide-binding</keyword>
<comment type="caution">
    <text evidence="13">Lacks conserved residue(s) required for the propagation of feature annotation.</text>
</comment>
<feature type="binding site" evidence="13">
    <location>
        <position position="330"/>
    </location>
    <ligand>
        <name>Zn(2+)</name>
        <dbReference type="ChEBI" id="CHEBI:29105"/>
        <note>catalytic</note>
    </ligand>
</feature>
<dbReference type="InterPro" id="IPR018163">
    <property type="entry name" value="Thr/Ala-tRNA-synth_IIc_edit"/>
</dbReference>
<reference evidence="16 17" key="1">
    <citation type="submission" date="2018-10" db="EMBL/GenBank/DDBJ databases">
        <title>Co-occurring genomic capacity for anaerobic methane metabolism and dissimilatory sulfite reduction discovered in the Korarchaeota.</title>
        <authorList>
            <person name="Mckay L.J."/>
            <person name="Dlakic M."/>
            <person name="Fields M.W."/>
            <person name="Delmont T.O."/>
            <person name="Eren A.M."/>
            <person name="Jay Z.J."/>
            <person name="Klingelsmith K.B."/>
            <person name="Rusch D.B."/>
            <person name="Inskeep W.P."/>
        </authorList>
    </citation>
    <scope>NUCLEOTIDE SEQUENCE [LARGE SCALE GENOMIC DNA]</scope>
    <source>
        <strain evidence="16 17">WS</strain>
    </source>
</reference>
<evidence type="ECO:0000256" key="1">
    <source>
        <dbReference type="ARBA" id="ARBA00004496"/>
    </source>
</evidence>
<accession>A0A3R9PDA9</accession>
<evidence type="ECO:0000256" key="10">
    <source>
        <dbReference type="ARBA" id="ARBA00022917"/>
    </source>
</evidence>
<comment type="caution">
    <text evidence="16">The sequence shown here is derived from an EMBL/GenBank/DDBJ whole genome shotgun (WGS) entry which is preliminary data.</text>
</comment>
<dbReference type="FunFam" id="3.30.930.10:FF:000019">
    <property type="entry name" value="Threonine--tRNA ligase"/>
    <property type="match status" value="1"/>
</dbReference>
<dbReference type="InterPro" id="IPR036621">
    <property type="entry name" value="Anticodon-bd_dom_sf"/>
</dbReference>
<keyword evidence="11 13" id="KW-0030">Aminoacyl-tRNA synthetase</keyword>
<comment type="cofactor">
    <cofactor evidence="13">
        <name>Zn(2+)</name>
        <dbReference type="ChEBI" id="CHEBI:29105"/>
    </cofactor>
    <text evidence="13">Binds 1 zinc ion per subunit.</text>
</comment>
<comment type="subcellular location">
    <subcellularLocation>
        <location evidence="1 13">Cytoplasm</location>
    </subcellularLocation>
</comment>
<dbReference type="EMBL" id="RCOR01000015">
    <property type="protein sequence ID" value="RSN69926.1"/>
    <property type="molecule type" value="Genomic_DNA"/>
</dbReference>
<sequence>MVKVIMPDGTTLNAEEGKRILDVIPRGIGLIAEASGRLLDLSTVISDDLGEIRVLDFNSREGKEAYWHTTSHILAQAVKRLFKEAKLGIGPPIEEGFYYEFDLGGKTFSQEDLELIEEEMRRIVEEDIEIVREEMRREEAIALFREAGEPYKVELLEEIEEPVVSIYRQGEFFDLCRGPHLPSTGYVKYMKLLQVSSSYWRGDERNPVMQRVYGISFPSKEMLEEFLVRREEIRKRDHRVVGPQLDLFSMPSEIIGPGLILWHPKGARVRRIIEDFLVRVHLSRGYELVYSPHIAYSTLWKISGHLNYYRDFMYVFEKEGIEHAVKPMNCPFHILIYNSKRRSYRELPLRLFELGTVYRFEKSGVLHGLLRARGFTQDDAHIFTTREDLEDEVVGLIDLNEYLMRSFGFEELKVEISTWDPRRRSEYMGSDEDWSAAQSSLEGALRRKGYRYEIMEGEAAFYGPKIDMKLVDSIGREWQLSTIQIDFNLPRRFDLKYVKADGSEEHIVMIHRALLGSIERFFGILLEHYAGNFPLWIAPIQLRILPVSQAQEGRAEELLALMSARGVRADIRRAESTLSYRIRESELEKIPIIAIIGEREMKTGEISVRVKGKGNLGSMSLEDFFRTFGKELLPPDMR</sequence>
<keyword evidence="6 13" id="KW-0479">Metal-binding</keyword>
<keyword evidence="9 13" id="KW-0067">ATP-binding</keyword>
<dbReference type="Gene3D" id="3.30.930.10">
    <property type="entry name" value="Bira Bifunctional Protein, Domain 2"/>
    <property type="match status" value="1"/>
</dbReference>
<keyword evidence="4 13" id="KW-0820">tRNA-binding</keyword>
<dbReference type="GO" id="GO:0006435">
    <property type="term" value="P:threonyl-tRNA aminoacylation"/>
    <property type="evidence" value="ECO:0007669"/>
    <property type="project" value="UniProtKB-UniRule"/>
</dbReference>
<name>A0A3R9PDA9_9CREN</name>
<dbReference type="Pfam" id="PF07973">
    <property type="entry name" value="tRNA_SAD"/>
    <property type="match status" value="1"/>
</dbReference>
<dbReference type="RefSeq" id="WP_125740941.1">
    <property type="nucleotide sequence ID" value="NZ_RCOR01000015.1"/>
</dbReference>
<keyword evidence="3 13" id="KW-0963">Cytoplasm</keyword>
<evidence type="ECO:0000313" key="17">
    <source>
        <dbReference type="Proteomes" id="UP000278149"/>
    </source>
</evidence>
<feature type="binding site" evidence="13">
    <location>
        <position position="381"/>
    </location>
    <ligand>
        <name>Zn(2+)</name>
        <dbReference type="ChEBI" id="CHEBI:29105"/>
        <note>catalytic</note>
    </ligand>
</feature>
<feature type="coiled-coil region" evidence="14">
    <location>
        <begin position="106"/>
        <end position="141"/>
    </location>
</feature>
<keyword evidence="5 13" id="KW-0436">Ligase</keyword>
<evidence type="ECO:0000256" key="6">
    <source>
        <dbReference type="ARBA" id="ARBA00022723"/>
    </source>
</evidence>
<evidence type="ECO:0000256" key="2">
    <source>
        <dbReference type="ARBA" id="ARBA00008226"/>
    </source>
</evidence>
<evidence type="ECO:0000256" key="4">
    <source>
        <dbReference type="ARBA" id="ARBA00022555"/>
    </source>
</evidence>
<dbReference type="GO" id="GO:0004829">
    <property type="term" value="F:threonine-tRNA ligase activity"/>
    <property type="evidence" value="ECO:0007669"/>
    <property type="project" value="UniProtKB-UniRule"/>
</dbReference>
<proteinExistence type="inferred from homology"/>
<keyword evidence="8 13" id="KW-0862">Zinc</keyword>
<dbReference type="SUPFAM" id="SSF55681">
    <property type="entry name" value="Class II aaRS and biotin synthetases"/>
    <property type="match status" value="1"/>
</dbReference>
<dbReference type="FunFam" id="3.30.54.20:FF:000002">
    <property type="entry name" value="Threonine--tRNA ligase"/>
    <property type="match status" value="1"/>
</dbReference>
<dbReference type="GO" id="GO:0002161">
    <property type="term" value="F:aminoacyl-tRNA deacylase activity"/>
    <property type="evidence" value="ECO:0007669"/>
    <property type="project" value="UniProtKB-ARBA"/>
</dbReference>
<evidence type="ECO:0000256" key="8">
    <source>
        <dbReference type="ARBA" id="ARBA00022833"/>
    </source>
</evidence>
<dbReference type="Gene3D" id="3.40.50.800">
    <property type="entry name" value="Anticodon-binding domain"/>
    <property type="match status" value="1"/>
</dbReference>
<dbReference type="SUPFAM" id="SSF52954">
    <property type="entry name" value="Class II aaRS ABD-related"/>
    <property type="match status" value="1"/>
</dbReference>
<dbReference type="FunFam" id="3.30.980.10:FF:000005">
    <property type="entry name" value="Threonyl-tRNA synthetase, mitochondrial"/>
    <property type="match status" value="1"/>
</dbReference>
<dbReference type="Gene3D" id="3.30.54.20">
    <property type="match status" value="1"/>
</dbReference>
<feature type="binding site" evidence="13">
    <location>
        <position position="511"/>
    </location>
    <ligand>
        <name>Zn(2+)</name>
        <dbReference type="ChEBI" id="CHEBI:29105"/>
        <note>catalytic</note>
    </ligand>
</feature>
<dbReference type="Gene3D" id="3.30.980.10">
    <property type="entry name" value="Threonyl-trna Synthetase, Chain A, domain 2"/>
    <property type="match status" value="1"/>
</dbReference>
<keyword evidence="10 13" id="KW-0648">Protein biosynthesis</keyword>
<comment type="catalytic activity">
    <reaction evidence="12 13">
        <text>tRNA(Thr) + L-threonine + ATP = L-threonyl-tRNA(Thr) + AMP + diphosphate + H(+)</text>
        <dbReference type="Rhea" id="RHEA:24624"/>
        <dbReference type="Rhea" id="RHEA-COMP:9670"/>
        <dbReference type="Rhea" id="RHEA-COMP:9704"/>
        <dbReference type="ChEBI" id="CHEBI:15378"/>
        <dbReference type="ChEBI" id="CHEBI:30616"/>
        <dbReference type="ChEBI" id="CHEBI:33019"/>
        <dbReference type="ChEBI" id="CHEBI:57926"/>
        <dbReference type="ChEBI" id="CHEBI:78442"/>
        <dbReference type="ChEBI" id="CHEBI:78534"/>
        <dbReference type="ChEBI" id="CHEBI:456215"/>
        <dbReference type="EC" id="6.1.1.3"/>
    </reaction>
</comment>
<evidence type="ECO:0000256" key="11">
    <source>
        <dbReference type="ARBA" id="ARBA00023146"/>
    </source>
</evidence>
<evidence type="ECO:0000256" key="14">
    <source>
        <dbReference type="SAM" id="Coils"/>
    </source>
</evidence>
<protein>
    <recommendedName>
        <fullName evidence="13">Threonine--tRNA ligase</fullName>
        <ecNumber evidence="13">6.1.1.3</ecNumber>
    </recommendedName>
    <alternativeName>
        <fullName evidence="13">Threonyl-tRNA synthetase</fullName>
        <shortName evidence="13">ThrRS</shortName>
    </alternativeName>
</protein>
<dbReference type="InterPro" id="IPR012947">
    <property type="entry name" value="tRNA_SAD"/>
</dbReference>
<dbReference type="PRINTS" id="PR01047">
    <property type="entry name" value="TRNASYNTHTHR"/>
</dbReference>